<dbReference type="GO" id="GO:0006352">
    <property type="term" value="P:DNA-templated transcription initiation"/>
    <property type="evidence" value="ECO:0007669"/>
    <property type="project" value="InterPro"/>
</dbReference>
<dbReference type="PANTHER" id="PTHR43133">
    <property type="entry name" value="RNA POLYMERASE ECF-TYPE SIGMA FACTO"/>
    <property type="match status" value="1"/>
</dbReference>
<evidence type="ECO:0008006" key="9">
    <source>
        <dbReference type="Google" id="ProtNLM"/>
    </source>
</evidence>
<dbReference type="InterPro" id="IPR014284">
    <property type="entry name" value="RNA_pol_sigma-70_dom"/>
</dbReference>
<dbReference type="SUPFAM" id="SSF88659">
    <property type="entry name" value="Sigma3 and sigma4 domains of RNA polymerase sigma factors"/>
    <property type="match status" value="1"/>
</dbReference>
<keyword evidence="3" id="KW-0731">Sigma factor</keyword>
<organism evidence="8">
    <name type="scientific">marine sediment metagenome</name>
    <dbReference type="NCBI Taxonomy" id="412755"/>
    <lineage>
        <taxon>unclassified sequences</taxon>
        <taxon>metagenomes</taxon>
        <taxon>ecological metagenomes</taxon>
    </lineage>
</organism>
<comment type="similarity">
    <text evidence="1">Belongs to the sigma-70 factor family. ECF subfamily.</text>
</comment>
<evidence type="ECO:0000256" key="1">
    <source>
        <dbReference type="ARBA" id="ARBA00010641"/>
    </source>
</evidence>
<evidence type="ECO:0000256" key="5">
    <source>
        <dbReference type="SAM" id="MobiDB-lite"/>
    </source>
</evidence>
<dbReference type="EMBL" id="LAZR01000061">
    <property type="protein sequence ID" value="KKN97007.1"/>
    <property type="molecule type" value="Genomic_DNA"/>
</dbReference>
<gene>
    <name evidence="8" type="ORF">LCGC14_0162580</name>
</gene>
<dbReference type="Gene3D" id="1.10.10.10">
    <property type="entry name" value="Winged helix-like DNA-binding domain superfamily/Winged helix DNA-binding domain"/>
    <property type="match status" value="1"/>
</dbReference>
<dbReference type="Gene3D" id="1.10.1740.10">
    <property type="match status" value="1"/>
</dbReference>
<dbReference type="GO" id="GO:0003677">
    <property type="term" value="F:DNA binding"/>
    <property type="evidence" value="ECO:0007669"/>
    <property type="project" value="InterPro"/>
</dbReference>
<dbReference type="PANTHER" id="PTHR43133:SF51">
    <property type="entry name" value="RNA POLYMERASE SIGMA FACTOR"/>
    <property type="match status" value="1"/>
</dbReference>
<name>A0A0F9VB55_9ZZZZ</name>
<dbReference type="GO" id="GO:0016987">
    <property type="term" value="F:sigma factor activity"/>
    <property type="evidence" value="ECO:0007669"/>
    <property type="project" value="UniProtKB-KW"/>
</dbReference>
<evidence type="ECO:0000259" key="6">
    <source>
        <dbReference type="Pfam" id="PF04542"/>
    </source>
</evidence>
<reference evidence="8" key="1">
    <citation type="journal article" date="2015" name="Nature">
        <title>Complex archaea that bridge the gap between prokaryotes and eukaryotes.</title>
        <authorList>
            <person name="Spang A."/>
            <person name="Saw J.H."/>
            <person name="Jorgensen S.L."/>
            <person name="Zaremba-Niedzwiedzka K."/>
            <person name="Martijn J."/>
            <person name="Lind A.E."/>
            <person name="van Eijk R."/>
            <person name="Schleper C."/>
            <person name="Guy L."/>
            <person name="Ettema T.J."/>
        </authorList>
    </citation>
    <scope>NUCLEOTIDE SEQUENCE</scope>
</reference>
<evidence type="ECO:0000313" key="8">
    <source>
        <dbReference type="EMBL" id="KKN97007.1"/>
    </source>
</evidence>
<evidence type="ECO:0000256" key="3">
    <source>
        <dbReference type="ARBA" id="ARBA00023082"/>
    </source>
</evidence>
<evidence type="ECO:0000256" key="4">
    <source>
        <dbReference type="ARBA" id="ARBA00023163"/>
    </source>
</evidence>
<evidence type="ECO:0000259" key="7">
    <source>
        <dbReference type="Pfam" id="PF08281"/>
    </source>
</evidence>
<dbReference type="AlphaFoldDB" id="A0A0F9VB55"/>
<proteinExistence type="inferred from homology"/>
<dbReference type="InterPro" id="IPR013249">
    <property type="entry name" value="RNA_pol_sigma70_r4_t2"/>
</dbReference>
<dbReference type="InterPro" id="IPR007627">
    <property type="entry name" value="RNA_pol_sigma70_r2"/>
</dbReference>
<dbReference type="InterPro" id="IPR013324">
    <property type="entry name" value="RNA_pol_sigma_r3/r4-like"/>
</dbReference>
<dbReference type="SUPFAM" id="SSF88946">
    <property type="entry name" value="Sigma2 domain of RNA polymerase sigma factors"/>
    <property type="match status" value="1"/>
</dbReference>
<feature type="domain" description="RNA polymerase sigma factor 70 region 4 type 2" evidence="7">
    <location>
        <begin position="119"/>
        <end position="166"/>
    </location>
</feature>
<dbReference type="NCBIfam" id="TIGR02937">
    <property type="entry name" value="sigma70-ECF"/>
    <property type="match status" value="1"/>
</dbReference>
<dbReference type="InterPro" id="IPR013325">
    <property type="entry name" value="RNA_pol_sigma_r2"/>
</dbReference>
<dbReference type="Pfam" id="PF04542">
    <property type="entry name" value="Sigma70_r2"/>
    <property type="match status" value="1"/>
</dbReference>
<dbReference type="InterPro" id="IPR039425">
    <property type="entry name" value="RNA_pol_sigma-70-like"/>
</dbReference>
<keyword evidence="2" id="KW-0805">Transcription regulation</keyword>
<feature type="region of interest" description="Disordered" evidence="5">
    <location>
        <begin position="91"/>
        <end position="110"/>
    </location>
</feature>
<feature type="domain" description="RNA polymerase sigma-70 region 2" evidence="6">
    <location>
        <begin position="24"/>
        <end position="88"/>
    </location>
</feature>
<sequence length="185" mass="20684">MRIDKNAATWADQQQAMWVRSVLDQYERPLLRYAAGIVGDVDRARDVVQDTFLKLWQKPPDRSGNHVAQWLYTVCRNRALDVRKKERRMIPLTDHDDGGRPAGDPSPPQALIDSETAGQVTAALAVLPENQQDVLRLKFQNGFSYKQIAGITGLSVSNVGYLIHVGIQALRSQLHTLGLLGTQRT</sequence>
<comment type="caution">
    <text evidence="8">The sequence shown here is derived from an EMBL/GenBank/DDBJ whole genome shotgun (WGS) entry which is preliminary data.</text>
</comment>
<evidence type="ECO:0000256" key="2">
    <source>
        <dbReference type="ARBA" id="ARBA00023015"/>
    </source>
</evidence>
<dbReference type="CDD" id="cd06171">
    <property type="entry name" value="Sigma70_r4"/>
    <property type="match status" value="1"/>
</dbReference>
<accession>A0A0F9VB55</accession>
<dbReference type="Pfam" id="PF08281">
    <property type="entry name" value="Sigma70_r4_2"/>
    <property type="match status" value="1"/>
</dbReference>
<protein>
    <recommendedName>
        <fullName evidence="9">RNA polymerase sigma-70 region 2 domain-containing protein</fullName>
    </recommendedName>
</protein>
<keyword evidence="4" id="KW-0804">Transcription</keyword>
<dbReference type="InterPro" id="IPR036388">
    <property type="entry name" value="WH-like_DNA-bd_sf"/>
</dbReference>